<sequence length="85" mass="9332">MNLSDDKKRNIAQEKREAARGLYDAAPVYSKLLNSIYQPHPGRQRSMKSQMQVNGFSWSLGVTLGSLTSSASSTTSIKSRNAVNV</sequence>
<comment type="caution">
    <text evidence="1">The sequence shown here is derived from an EMBL/GenBank/DDBJ whole genome shotgun (WGS) entry which is preliminary data.</text>
</comment>
<proteinExistence type="predicted"/>
<protein>
    <submittedName>
        <fullName evidence="1">Uncharacterized protein</fullName>
    </submittedName>
</protein>
<keyword evidence="2" id="KW-1185">Reference proteome</keyword>
<gene>
    <name evidence="1" type="ORF">E2C01_027487</name>
</gene>
<reference evidence="1 2" key="1">
    <citation type="submission" date="2019-05" db="EMBL/GenBank/DDBJ databases">
        <title>Another draft genome of Portunus trituberculatus and its Hox gene families provides insights of decapod evolution.</title>
        <authorList>
            <person name="Jeong J.-H."/>
            <person name="Song I."/>
            <person name="Kim S."/>
            <person name="Choi T."/>
            <person name="Kim D."/>
            <person name="Ryu S."/>
            <person name="Kim W."/>
        </authorList>
    </citation>
    <scope>NUCLEOTIDE SEQUENCE [LARGE SCALE GENOMIC DNA]</scope>
    <source>
        <tissue evidence="1">Muscle</tissue>
    </source>
</reference>
<organism evidence="1 2">
    <name type="scientific">Portunus trituberculatus</name>
    <name type="common">Swimming crab</name>
    <name type="synonym">Neptunus trituberculatus</name>
    <dbReference type="NCBI Taxonomy" id="210409"/>
    <lineage>
        <taxon>Eukaryota</taxon>
        <taxon>Metazoa</taxon>
        <taxon>Ecdysozoa</taxon>
        <taxon>Arthropoda</taxon>
        <taxon>Crustacea</taxon>
        <taxon>Multicrustacea</taxon>
        <taxon>Malacostraca</taxon>
        <taxon>Eumalacostraca</taxon>
        <taxon>Eucarida</taxon>
        <taxon>Decapoda</taxon>
        <taxon>Pleocyemata</taxon>
        <taxon>Brachyura</taxon>
        <taxon>Eubrachyura</taxon>
        <taxon>Portunoidea</taxon>
        <taxon>Portunidae</taxon>
        <taxon>Portuninae</taxon>
        <taxon>Portunus</taxon>
    </lineage>
</organism>
<dbReference type="EMBL" id="VSRR010002984">
    <property type="protein sequence ID" value="MPC34108.1"/>
    <property type="molecule type" value="Genomic_DNA"/>
</dbReference>
<name>A0A5B7ELA8_PORTR</name>
<dbReference type="AlphaFoldDB" id="A0A5B7ELA8"/>
<evidence type="ECO:0000313" key="1">
    <source>
        <dbReference type="EMBL" id="MPC34108.1"/>
    </source>
</evidence>
<dbReference type="Proteomes" id="UP000324222">
    <property type="component" value="Unassembled WGS sequence"/>
</dbReference>
<accession>A0A5B7ELA8</accession>
<evidence type="ECO:0000313" key="2">
    <source>
        <dbReference type="Proteomes" id="UP000324222"/>
    </source>
</evidence>